<evidence type="ECO:0000313" key="2">
    <source>
        <dbReference type="EMBL" id="CAB4178685.1"/>
    </source>
</evidence>
<dbReference type="EMBL" id="LR796970">
    <property type="protein sequence ID" value="CAB4178685.1"/>
    <property type="molecule type" value="Genomic_DNA"/>
</dbReference>
<sequence>MVAEIAMPKNTPVDVFAFQPFDGGAGRMMFQKSGVE</sequence>
<evidence type="ECO:0000313" key="3">
    <source>
        <dbReference type="EMBL" id="CAB4187957.1"/>
    </source>
</evidence>
<proteinExistence type="predicted"/>
<dbReference type="EMBL" id="LR797115">
    <property type="protein sequence ID" value="CAB4187957.1"/>
    <property type="molecule type" value="Genomic_DNA"/>
</dbReference>
<gene>
    <name evidence="2" type="ORF">UFOVP1020_26</name>
    <name evidence="3" type="ORF">UFOVP1170_21</name>
    <name evidence="4" type="ORF">UFOVP1621_24</name>
    <name evidence="1" type="ORF">UFOVP512_31</name>
</gene>
<organism evidence="3">
    <name type="scientific">uncultured Caudovirales phage</name>
    <dbReference type="NCBI Taxonomy" id="2100421"/>
    <lineage>
        <taxon>Viruses</taxon>
        <taxon>Duplodnaviria</taxon>
        <taxon>Heunggongvirae</taxon>
        <taxon>Uroviricota</taxon>
        <taxon>Caudoviricetes</taxon>
        <taxon>Peduoviridae</taxon>
        <taxon>Maltschvirus</taxon>
        <taxon>Maltschvirus maltsch</taxon>
    </lineage>
</organism>
<protein>
    <submittedName>
        <fullName evidence="3">Uncharacterized protein</fullName>
    </submittedName>
</protein>
<dbReference type="EMBL" id="LR796488">
    <property type="protein sequence ID" value="CAB4147533.1"/>
    <property type="molecule type" value="Genomic_DNA"/>
</dbReference>
<dbReference type="EMBL" id="LR797500">
    <property type="protein sequence ID" value="CAB4220386.1"/>
    <property type="molecule type" value="Genomic_DNA"/>
</dbReference>
<evidence type="ECO:0000313" key="1">
    <source>
        <dbReference type="EMBL" id="CAB4147533.1"/>
    </source>
</evidence>
<accession>A0A6J5QZC8</accession>
<name>A0A6J5QZC8_9CAUD</name>
<reference evidence="3" key="1">
    <citation type="submission" date="2020-05" db="EMBL/GenBank/DDBJ databases">
        <authorList>
            <person name="Chiriac C."/>
            <person name="Salcher M."/>
            <person name="Ghai R."/>
            <person name="Kavagutti S V."/>
        </authorList>
    </citation>
    <scope>NUCLEOTIDE SEQUENCE</scope>
</reference>
<evidence type="ECO:0000313" key="4">
    <source>
        <dbReference type="EMBL" id="CAB4220386.1"/>
    </source>
</evidence>